<proteinExistence type="predicted"/>
<gene>
    <name evidence="2" type="ORF">TPSB3V08_LOCUS9609</name>
</gene>
<organism evidence="2">
    <name type="scientific">Timema poppense</name>
    <name type="common">Walking stick</name>
    <dbReference type="NCBI Taxonomy" id="170557"/>
    <lineage>
        <taxon>Eukaryota</taxon>
        <taxon>Metazoa</taxon>
        <taxon>Ecdysozoa</taxon>
        <taxon>Arthropoda</taxon>
        <taxon>Hexapoda</taxon>
        <taxon>Insecta</taxon>
        <taxon>Pterygota</taxon>
        <taxon>Neoptera</taxon>
        <taxon>Polyneoptera</taxon>
        <taxon>Phasmatodea</taxon>
        <taxon>Timematodea</taxon>
        <taxon>Timematoidea</taxon>
        <taxon>Timematidae</taxon>
        <taxon>Timema</taxon>
    </lineage>
</organism>
<sequence length="116" mass="12861">MLEHPIAHTPQFWSFPPNVLPQNCLLTLSGLVLAEGPAGPAVARSVLDPETNTETDHTLGTQRRKGELAVPSFVPLPHSRRHFTLSHLGTFLVQSRETSRSSKMDEDSHRNKMVAE</sequence>
<feature type="compositionally biased region" description="Basic and acidic residues" evidence="1">
    <location>
        <begin position="97"/>
        <end position="116"/>
    </location>
</feature>
<accession>A0A7R9DGL0</accession>
<dbReference type="AlphaFoldDB" id="A0A7R9DGL0"/>
<evidence type="ECO:0000313" key="2">
    <source>
        <dbReference type="EMBL" id="CAD7414347.1"/>
    </source>
</evidence>
<feature type="region of interest" description="Disordered" evidence="1">
    <location>
        <begin position="94"/>
        <end position="116"/>
    </location>
</feature>
<protein>
    <submittedName>
        <fullName evidence="2">Uncharacterized protein</fullName>
    </submittedName>
</protein>
<name>A0A7R9DGL0_TIMPO</name>
<dbReference type="EMBL" id="OD007788">
    <property type="protein sequence ID" value="CAD7414347.1"/>
    <property type="molecule type" value="Genomic_DNA"/>
</dbReference>
<reference evidence="2" key="1">
    <citation type="submission" date="2020-11" db="EMBL/GenBank/DDBJ databases">
        <authorList>
            <person name="Tran Van P."/>
        </authorList>
    </citation>
    <scope>NUCLEOTIDE SEQUENCE</scope>
</reference>
<evidence type="ECO:0000256" key="1">
    <source>
        <dbReference type="SAM" id="MobiDB-lite"/>
    </source>
</evidence>